<proteinExistence type="predicted"/>
<sequence>MDAEKEWVRFPATIRKDNRVTVPPEVRKALGLKEGDLVDLQIKKMELGEVK</sequence>
<organism evidence="2">
    <name type="scientific">viral metagenome</name>
    <dbReference type="NCBI Taxonomy" id="1070528"/>
    <lineage>
        <taxon>unclassified sequences</taxon>
        <taxon>metagenomes</taxon>
        <taxon>organismal metagenomes</taxon>
    </lineage>
</organism>
<name>A0A6M3LZV3_9ZZZZ</name>
<gene>
    <name evidence="2" type="ORF">MM171A01977_0002</name>
    <name evidence="3" type="ORF">MM171B01788_0010</name>
</gene>
<dbReference type="AlphaFoldDB" id="A0A6M3LZV3"/>
<dbReference type="Gene3D" id="2.10.260.10">
    <property type="match status" value="1"/>
</dbReference>
<dbReference type="EMBL" id="MT143570">
    <property type="protein sequence ID" value="QJA98305.1"/>
    <property type="molecule type" value="Genomic_DNA"/>
</dbReference>
<reference evidence="2" key="1">
    <citation type="submission" date="2020-03" db="EMBL/GenBank/DDBJ databases">
        <title>The deep terrestrial virosphere.</title>
        <authorList>
            <person name="Holmfeldt K."/>
            <person name="Nilsson E."/>
            <person name="Simone D."/>
            <person name="Lopez-Fernandez M."/>
            <person name="Wu X."/>
            <person name="de Brujin I."/>
            <person name="Lundin D."/>
            <person name="Andersson A."/>
            <person name="Bertilsson S."/>
            <person name="Dopson M."/>
        </authorList>
    </citation>
    <scope>NUCLEOTIDE SEQUENCE</scope>
    <source>
        <strain evidence="2">MM171A01977</strain>
        <strain evidence="3">MM171B01788</strain>
    </source>
</reference>
<evidence type="ECO:0000313" key="2">
    <source>
        <dbReference type="EMBL" id="QJA98305.1"/>
    </source>
</evidence>
<protein>
    <submittedName>
        <fullName evidence="2">Putative antitoxin family protein</fullName>
    </submittedName>
</protein>
<evidence type="ECO:0000313" key="3">
    <source>
        <dbReference type="EMBL" id="QJB01883.1"/>
    </source>
</evidence>
<dbReference type="NCBIfam" id="TIGR01439">
    <property type="entry name" value="lp_hng_hel_AbrB"/>
    <property type="match status" value="1"/>
</dbReference>
<dbReference type="EMBL" id="MT143741">
    <property type="protein sequence ID" value="QJB01883.1"/>
    <property type="molecule type" value="Genomic_DNA"/>
</dbReference>
<feature type="domain" description="SpoVT-AbrB" evidence="1">
    <location>
        <begin position="18"/>
        <end position="42"/>
    </location>
</feature>
<dbReference type="SUPFAM" id="SSF89447">
    <property type="entry name" value="AbrB/MazE/MraZ-like"/>
    <property type="match status" value="1"/>
</dbReference>
<dbReference type="GO" id="GO:0003677">
    <property type="term" value="F:DNA binding"/>
    <property type="evidence" value="ECO:0007669"/>
    <property type="project" value="InterPro"/>
</dbReference>
<dbReference type="InterPro" id="IPR037914">
    <property type="entry name" value="SpoVT-AbrB_sf"/>
</dbReference>
<dbReference type="Pfam" id="PF04014">
    <property type="entry name" value="MazE_antitoxin"/>
    <property type="match status" value="1"/>
</dbReference>
<evidence type="ECO:0000259" key="1">
    <source>
        <dbReference type="Pfam" id="PF04014"/>
    </source>
</evidence>
<dbReference type="InterPro" id="IPR007159">
    <property type="entry name" value="SpoVT-AbrB_dom"/>
</dbReference>
<accession>A0A6M3LZV3</accession>